<dbReference type="OrthoDB" id="2326988at2759"/>
<organism evidence="1 2">
    <name type="scientific">Ambispora gerdemannii</name>
    <dbReference type="NCBI Taxonomy" id="144530"/>
    <lineage>
        <taxon>Eukaryota</taxon>
        <taxon>Fungi</taxon>
        <taxon>Fungi incertae sedis</taxon>
        <taxon>Mucoromycota</taxon>
        <taxon>Glomeromycotina</taxon>
        <taxon>Glomeromycetes</taxon>
        <taxon>Archaeosporales</taxon>
        <taxon>Ambisporaceae</taxon>
        <taxon>Ambispora</taxon>
    </lineage>
</organism>
<sequence length="278" mass="32479">MASALAALCLREIFKYLFVSEGEKCDSNERKHNRQRLILLIPLSFLSIYGSCITTQPSPQSNIYNQISILFGKLASTLAVLCLREIFKNFCASEVEKSNSEELNYKRQLFHFALENHHWCHTAISLLWERLFPLISEKAGAMFIATLLNCFDNNKQLSRPLFQYNIFIKQFLLKALLKAIFSWSKLKGHYSQQESQKDDVLESFLGTFKAICFNWSKSKKYYFQKELQKNNLLECLLDFIDSTENTFFEIELDILKYIKNFNYNVSQIPNSKASLEQF</sequence>
<dbReference type="Proteomes" id="UP000789831">
    <property type="component" value="Unassembled WGS sequence"/>
</dbReference>
<dbReference type="EMBL" id="CAJVPL010000567">
    <property type="protein sequence ID" value="CAG8510473.1"/>
    <property type="molecule type" value="Genomic_DNA"/>
</dbReference>
<accession>A0A9N8ZXD1</accession>
<proteinExistence type="predicted"/>
<evidence type="ECO:0000313" key="1">
    <source>
        <dbReference type="EMBL" id="CAG8510473.1"/>
    </source>
</evidence>
<dbReference type="AlphaFoldDB" id="A0A9N8ZXD1"/>
<comment type="caution">
    <text evidence="1">The sequence shown here is derived from an EMBL/GenBank/DDBJ whole genome shotgun (WGS) entry which is preliminary data.</text>
</comment>
<protein>
    <submittedName>
        <fullName evidence="1">6175_t:CDS:1</fullName>
    </submittedName>
</protein>
<keyword evidence="2" id="KW-1185">Reference proteome</keyword>
<name>A0A9N8ZXD1_9GLOM</name>
<gene>
    <name evidence="1" type="ORF">AGERDE_LOCUS4715</name>
</gene>
<evidence type="ECO:0000313" key="2">
    <source>
        <dbReference type="Proteomes" id="UP000789831"/>
    </source>
</evidence>
<reference evidence="1" key="1">
    <citation type="submission" date="2021-06" db="EMBL/GenBank/DDBJ databases">
        <authorList>
            <person name="Kallberg Y."/>
            <person name="Tangrot J."/>
            <person name="Rosling A."/>
        </authorList>
    </citation>
    <scope>NUCLEOTIDE SEQUENCE</scope>
    <source>
        <strain evidence="1">MT106</strain>
    </source>
</reference>